<proteinExistence type="inferred from homology"/>
<feature type="region of interest" description="Disordered" evidence="8">
    <location>
        <begin position="1"/>
        <end position="140"/>
    </location>
</feature>
<keyword evidence="4 9" id="KW-0812">Transmembrane</keyword>
<evidence type="ECO:0000256" key="8">
    <source>
        <dbReference type="SAM" id="MobiDB-lite"/>
    </source>
</evidence>
<feature type="transmembrane region" description="Helical" evidence="9">
    <location>
        <begin position="169"/>
        <end position="191"/>
    </location>
</feature>
<evidence type="ECO:0000256" key="5">
    <source>
        <dbReference type="ARBA" id="ARBA00022970"/>
    </source>
</evidence>
<feature type="transmembrane region" description="Helical" evidence="9">
    <location>
        <begin position="491"/>
        <end position="510"/>
    </location>
</feature>
<dbReference type="EMBL" id="KV460240">
    <property type="protein sequence ID" value="OBT94870.1"/>
    <property type="molecule type" value="Genomic_DNA"/>
</dbReference>
<feature type="compositionally biased region" description="Basic and acidic residues" evidence="8">
    <location>
        <begin position="65"/>
        <end position="74"/>
    </location>
</feature>
<keyword evidence="3" id="KW-0813">Transport</keyword>
<evidence type="ECO:0000256" key="1">
    <source>
        <dbReference type="ARBA" id="ARBA00004141"/>
    </source>
</evidence>
<gene>
    <name evidence="11" type="ORF">VE01_06312</name>
</gene>
<dbReference type="PANTHER" id="PTHR22950">
    <property type="entry name" value="AMINO ACID TRANSPORTER"/>
    <property type="match status" value="1"/>
</dbReference>
<evidence type="ECO:0000256" key="3">
    <source>
        <dbReference type="ARBA" id="ARBA00022448"/>
    </source>
</evidence>
<keyword evidence="6 9" id="KW-1133">Transmembrane helix</keyword>
<protein>
    <recommendedName>
        <fullName evidence="10">Amino acid transporter transmembrane domain-containing protein</fullName>
    </recommendedName>
</protein>
<dbReference type="AlphaFoldDB" id="A0A1B8GGB9"/>
<feature type="transmembrane region" description="Helical" evidence="9">
    <location>
        <begin position="522"/>
        <end position="543"/>
    </location>
</feature>
<feature type="transmembrane region" description="Helical" evidence="9">
    <location>
        <begin position="212"/>
        <end position="237"/>
    </location>
</feature>
<keyword evidence="12" id="KW-1185">Reference proteome</keyword>
<sequence length="558" mass="59814">MKRHGANGENNGLLGGSDWEELNEYPSRAGSHSPSLRSDDAANAKEDETRSASRTRPTPRTPMKVHFDIPRDDDSLAEAGYMNGGDAHEGRGGAIRNSDHLDDDDDRHDDDEGHDAPLLPSASTPIDSALENPDDRPTSSLQAAISNMSNSILGAGIIGQPYALKEAGLAAGVTLLVVLTVVVDWTIRLIVINSKMSGRNTFQGTVEFCFGWWGLLAISFAQWAFAFGGMVAFAVIVGDSIPPVIEAIWPGMKDIRYLGWLAGRSGAIVVFIGCISWPLSLYRDISKLAKASTLALFSMLVIIGTVVTQGFSVPAELRGTFDLPLWTINVGIFQAIGVISFAFVCHHNTLLIYSSLSTPTLTRFSLLTHISTIISLFACLAMALSGFLTFGSLTDGNVLNNFPNSPLVNLARFCFGLNMLTTLPLEAFVCREVMVNFFAPSAAADAPIMDSHDSPAHDTSTVVHVALTTGLVWGAALIATQVCDLGTVFEIIGATSASILAYILPPLCYLKLSKKKDWRRPVAWGVVAFGCTVAAMTLLLSAVKVWTGEHAAVKKCHS</sequence>
<dbReference type="RefSeq" id="XP_018128603.1">
    <property type="nucleotide sequence ID" value="XM_018275764.2"/>
</dbReference>
<reference evidence="11 12" key="1">
    <citation type="submission" date="2016-03" db="EMBL/GenBank/DDBJ databases">
        <title>Comparative genomics of Pseudogymnoascus destructans, the fungus causing white-nose syndrome of bats.</title>
        <authorList>
            <person name="Palmer J.M."/>
            <person name="Drees K.P."/>
            <person name="Foster J.T."/>
            <person name="Lindner D.L."/>
        </authorList>
    </citation>
    <scope>NUCLEOTIDE SEQUENCE [LARGE SCALE GENOMIC DNA]</scope>
    <source>
        <strain evidence="11 12">UAMH 10579</strain>
    </source>
</reference>
<evidence type="ECO:0000256" key="4">
    <source>
        <dbReference type="ARBA" id="ARBA00022692"/>
    </source>
</evidence>
<feature type="domain" description="Amino acid transporter transmembrane" evidence="10">
    <location>
        <begin position="138"/>
        <end position="541"/>
    </location>
</feature>
<feature type="compositionally biased region" description="Basic and acidic residues" evidence="8">
    <location>
        <begin position="37"/>
        <end position="51"/>
    </location>
</feature>
<name>A0A1B8GGB9_9PEZI</name>
<dbReference type="STRING" id="342668.A0A1B8GGB9"/>
<evidence type="ECO:0000256" key="9">
    <source>
        <dbReference type="SAM" id="Phobius"/>
    </source>
</evidence>
<keyword evidence="7 9" id="KW-0472">Membrane</keyword>
<evidence type="ECO:0000313" key="11">
    <source>
        <dbReference type="EMBL" id="OBT94870.1"/>
    </source>
</evidence>
<evidence type="ECO:0000256" key="6">
    <source>
        <dbReference type="ARBA" id="ARBA00022989"/>
    </source>
</evidence>
<evidence type="ECO:0000259" key="10">
    <source>
        <dbReference type="Pfam" id="PF01490"/>
    </source>
</evidence>
<dbReference type="Proteomes" id="UP000091956">
    <property type="component" value="Unassembled WGS sequence"/>
</dbReference>
<dbReference type="GO" id="GO:0016020">
    <property type="term" value="C:membrane"/>
    <property type="evidence" value="ECO:0007669"/>
    <property type="project" value="UniProtKB-SubCell"/>
</dbReference>
<comment type="similarity">
    <text evidence="2">Belongs to the amino acid/polyamine transporter 2 family.</text>
</comment>
<feature type="transmembrane region" description="Helical" evidence="9">
    <location>
        <begin position="461"/>
        <end position="479"/>
    </location>
</feature>
<feature type="transmembrane region" description="Helical" evidence="9">
    <location>
        <begin position="257"/>
        <end position="279"/>
    </location>
</feature>
<organism evidence="11 12">
    <name type="scientific">Pseudogymnoascus verrucosus</name>
    <dbReference type="NCBI Taxonomy" id="342668"/>
    <lineage>
        <taxon>Eukaryota</taxon>
        <taxon>Fungi</taxon>
        <taxon>Dikarya</taxon>
        <taxon>Ascomycota</taxon>
        <taxon>Pezizomycotina</taxon>
        <taxon>Leotiomycetes</taxon>
        <taxon>Thelebolales</taxon>
        <taxon>Thelebolaceae</taxon>
        <taxon>Pseudogymnoascus</taxon>
    </lineage>
</organism>
<feature type="transmembrane region" description="Helical" evidence="9">
    <location>
        <begin position="410"/>
        <end position="429"/>
    </location>
</feature>
<dbReference type="Pfam" id="PF01490">
    <property type="entry name" value="Aa_trans"/>
    <property type="match status" value="1"/>
</dbReference>
<dbReference type="InterPro" id="IPR013057">
    <property type="entry name" value="AA_transpt_TM"/>
</dbReference>
<keyword evidence="5" id="KW-0029">Amino-acid transport</keyword>
<dbReference type="OrthoDB" id="28208at2759"/>
<dbReference type="GO" id="GO:0005783">
    <property type="term" value="C:endoplasmic reticulum"/>
    <property type="evidence" value="ECO:0007669"/>
    <property type="project" value="TreeGrafter"/>
</dbReference>
<comment type="subcellular location">
    <subcellularLocation>
        <location evidence="1">Membrane</location>
        <topology evidence="1">Multi-pass membrane protein</topology>
    </subcellularLocation>
</comment>
<evidence type="ECO:0000256" key="7">
    <source>
        <dbReference type="ARBA" id="ARBA00023136"/>
    </source>
</evidence>
<feature type="transmembrane region" description="Helical" evidence="9">
    <location>
        <begin position="291"/>
        <end position="311"/>
    </location>
</feature>
<accession>A0A1B8GGB9</accession>
<dbReference type="PANTHER" id="PTHR22950:SF458">
    <property type="entry name" value="SODIUM-COUPLED NEUTRAL AMINO ACID TRANSPORTER 11-RELATED"/>
    <property type="match status" value="1"/>
</dbReference>
<dbReference type="GO" id="GO:0015179">
    <property type="term" value="F:L-amino acid transmembrane transporter activity"/>
    <property type="evidence" value="ECO:0007669"/>
    <property type="project" value="TreeGrafter"/>
</dbReference>
<dbReference type="GeneID" id="28839698"/>
<reference evidence="12" key="2">
    <citation type="journal article" date="2018" name="Nat. Commun.">
        <title>Extreme sensitivity to ultraviolet light in the fungal pathogen causing white-nose syndrome of bats.</title>
        <authorList>
            <person name="Palmer J.M."/>
            <person name="Drees K.P."/>
            <person name="Foster J.T."/>
            <person name="Lindner D.L."/>
        </authorList>
    </citation>
    <scope>NUCLEOTIDE SEQUENCE [LARGE SCALE GENOMIC DNA]</scope>
    <source>
        <strain evidence="12">UAMH 10579</strain>
    </source>
</reference>
<evidence type="ECO:0000256" key="2">
    <source>
        <dbReference type="ARBA" id="ARBA00008066"/>
    </source>
</evidence>
<feature type="transmembrane region" description="Helical" evidence="9">
    <location>
        <begin position="366"/>
        <end position="390"/>
    </location>
</feature>
<evidence type="ECO:0000313" key="12">
    <source>
        <dbReference type="Proteomes" id="UP000091956"/>
    </source>
</evidence>
<feature type="transmembrane region" description="Helical" evidence="9">
    <location>
        <begin position="323"/>
        <end position="345"/>
    </location>
</feature>